<evidence type="ECO:0000313" key="5">
    <source>
        <dbReference type="EMBL" id="MDL0432321.1"/>
    </source>
</evidence>
<keyword evidence="1" id="KW-0540">Nuclease</keyword>
<evidence type="ECO:0000259" key="4">
    <source>
        <dbReference type="SMART" id="SM00479"/>
    </source>
</evidence>
<dbReference type="Gene3D" id="3.30.420.10">
    <property type="entry name" value="Ribonuclease H-like superfamily/Ribonuclease H"/>
    <property type="match status" value="1"/>
</dbReference>
<dbReference type="SUPFAM" id="SSF53098">
    <property type="entry name" value="Ribonuclease H-like"/>
    <property type="match status" value="1"/>
</dbReference>
<evidence type="ECO:0000256" key="1">
    <source>
        <dbReference type="ARBA" id="ARBA00022722"/>
    </source>
</evidence>
<dbReference type="InterPro" id="IPR051274">
    <property type="entry name" value="3-5_Exoribonuclease"/>
</dbReference>
<evidence type="ECO:0000256" key="3">
    <source>
        <dbReference type="ARBA" id="ARBA00022839"/>
    </source>
</evidence>
<sequence length="198" mass="22371">MTPKVLIVDVESTCWEGSMLPDGRGQGVENMEIIELGCVMCDRSGQLLDSASFLVKPIDHPSLSDFCQSLTGISQQTISEATPFKDTIQRLNDWIGVQNSSFIWASWGNYDRLHLEADSSKRNATPELLRYDHLNLRKLWRLTTKQRKKNSLRDALNYHAFSFEGHQHSGLDDAKNTAKLLSCVDWTRADEALTRAGE</sequence>
<evidence type="ECO:0000256" key="2">
    <source>
        <dbReference type="ARBA" id="ARBA00022801"/>
    </source>
</evidence>
<gene>
    <name evidence="5" type="ORF">QPM17_14345</name>
</gene>
<dbReference type="InterPro" id="IPR047201">
    <property type="entry name" value="ERI-1_3'hExo-like"/>
</dbReference>
<reference evidence="5 6" key="1">
    <citation type="submission" date="2023-06" db="EMBL/GenBank/DDBJ databases">
        <title>Marinobacter azerbaijanicus a moderately halophilic, isolated from Urmia Lake in Azerbaijan region of Iran.</title>
        <authorList>
            <person name="Sanchez-Porro C."/>
            <person name="Aghdam E.M."/>
            <person name="Saheb S.M."/>
            <person name="Tarhriz V."/>
            <person name="Kazemi E."/>
            <person name="Ammozegar M.A."/>
            <person name="Ventosa A."/>
            <person name="Hejazi M.S."/>
        </authorList>
    </citation>
    <scope>NUCLEOTIDE SEQUENCE [LARGE SCALE GENOMIC DNA]</scope>
    <source>
        <strain evidence="5 6">TBZ242</strain>
    </source>
</reference>
<dbReference type="InterPro" id="IPR013520">
    <property type="entry name" value="Ribonucl_H"/>
</dbReference>
<protein>
    <submittedName>
        <fullName evidence="5">3'-5' exonuclease</fullName>
        <ecNumber evidence="5">3.1.-.-</ecNumber>
    </submittedName>
</protein>
<name>A0ABT7IDT8_9GAMM</name>
<dbReference type="EC" id="3.1.-.-" evidence="5"/>
<dbReference type="EMBL" id="JASSVS010000007">
    <property type="protein sequence ID" value="MDL0432321.1"/>
    <property type="molecule type" value="Genomic_DNA"/>
</dbReference>
<keyword evidence="6" id="KW-1185">Reference proteome</keyword>
<dbReference type="Proteomes" id="UP001227964">
    <property type="component" value="Unassembled WGS sequence"/>
</dbReference>
<keyword evidence="2 5" id="KW-0378">Hydrolase</keyword>
<dbReference type="SMART" id="SM00479">
    <property type="entry name" value="EXOIII"/>
    <property type="match status" value="1"/>
</dbReference>
<comment type="caution">
    <text evidence="5">The sequence shown here is derived from an EMBL/GenBank/DDBJ whole genome shotgun (WGS) entry which is preliminary data.</text>
</comment>
<organism evidence="5 6">
    <name type="scientific">Marinobacter azerbaijanicus</name>
    <dbReference type="NCBI Taxonomy" id="3050455"/>
    <lineage>
        <taxon>Bacteria</taxon>
        <taxon>Pseudomonadati</taxon>
        <taxon>Pseudomonadota</taxon>
        <taxon>Gammaproteobacteria</taxon>
        <taxon>Pseudomonadales</taxon>
        <taxon>Marinobacteraceae</taxon>
        <taxon>Marinobacter</taxon>
    </lineage>
</organism>
<dbReference type="CDD" id="cd06133">
    <property type="entry name" value="ERI-1_3'hExo_like"/>
    <property type="match status" value="1"/>
</dbReference>
<dbReference type="InterPro" id="IPR012337">
    <property type="entry name" value="RNaseH-like_sf"/>
</dbReference>
<feature type="domain" description="Exonuclease" evidence="4">
    <location>
        <begin position="4"/>
        <end position="190"/>
    </location>
</feature>
<dbReference type="PANTHER" id="PTHR23044">
    <property type="entry name" value="3'-5' EXONUCLEASE ERI1-RELATED"/>
    <property type="match status" value="1"/>
</dbReference>
<dbReference type="GO" id="GO:0004527">
    <property type="term" value="F:exonuclease activity"/>
    <property type="evidence" value="ECO:0007669"/>
    <property type="project" value="UniProtKB-KW"/>
</dbReference>
<evidence type="ECO:0000313" key="6">
    <source>
        <dbReference type="Proteomes" id="UP001227964"/>
    </source>
</evidence>
<proteinExistence type="predicted"/>
<dbReference type="Pfam" id="PF00929">
    <property type="entry name" value="RNase_T"/>
    <property type="match status" value="1"/>
</dbReference>
<dbReference type="PANTHER" id="PTHR23044:SF61">
    <property type="entry name" value="3'-5' EXORIBONUCLEASE 1-RELATED"/>
    <property type="match status" value="1"/>
</dbReference>
<accession>A0ABT7IDT8</accession>
<keyword evidence="3 5" id="KW-0269">Exonuclease</keyword>
<dbReference type="InterPro" id="IPR036397">
    <property type="entry name" value="RNaseH_sf"/>
</dbReference>